<evidence type="ECO:0000256" key="2">
    <source>
        <dbReference type="ARBA" id="ARBA00012438"/>
    </source>
</evidence>
<dbReference type="SMART" id="SM00388">
    <property type="entry name" value="HisKA"/>
    <property type="match status" value="1"/>
</dbReference>
<dbReference type="Pfam" id="PF00512">
    <property type="entry name" value="HisKA"/>
    <property type="match status" value="1"/>
</dbReference>
<dbReference type="Proteomes" id="UP001057580">
    <property type="component" value="Chromosome"/>
</dbReference>
<reference evidence="10" key="1">
    <citation type="submission" date="2022-09" db="EMBL/GenBank/DDBJ databases">
        <title>Diverse halophilic archaea isolated from saline environments.</title>
        <authorList>
            <person name="Cui H.-L."/>
        </authorList>
    </citation>
    <scope>NUCLEOTIDE SEQUENCE</scope>
    <source>
        <strain evidence="10">ZS-35-S2</strain>
    </source>
</reference>
<keyword evidence="8" id="KW-0472">Membrane</keyword>
<dbReference type="Gene3D" id="3.30.565.10">
    <property type="entry name" value="Histidine kinase-like ATPase, C-terminal domain"/>
    <property type="match status" value="1"/>
</dbReference>
<evidence type="ECO:0000256" key="8">
    <source>
        <dbReference type="SAM" id="Phobius"/>
    </source>
</evidence>
<dbReference type="CDD" id="cd00075">
    <property type="entry name" value="HATPase"/>
    <property type="match status" value="1"/>
</dbReference>
<gene>
    <name evidence="10" type="ORF">N0B31_09090</name>
</gene>
<dbReference type="InterPro" id="IPR003594">
    <property type="entry name" value="HATPase_dom"/>
</dbReference>
<keyword evidence="4" id="KW-0808">Transferase</keyword>
<keyword evidence="6" id="KW-0902">Two-component regulatory system</keyword>
<evidence type="ECO:0000256" key="7">
    <source>
        <dbReference type="SAM" id="MobiDB-lite"/>
    </source>
</evidence>
<dbReference type="SUPFAM" id="SSF47384">
    <property type="entry name" value="Homodimeric domain of signal transducing histidine kinase"/>
    <property type="match status" value="1"/>
</dbReference>
<dbReference type="GeneID" id="74942574"/>
<feature type="domain" description="Histidine kinase" evidence="9">
    <location>
        <begin position="298"/>
        <end position="491"/>
    </location>
</feature>
<dbReference type="PANTHER" id="PTHR43711:SF1">
    <property type="entry name" value="HISTIDINE KINASE 1"/>
    <property type="match status" value="1"/>
</dbReference>
<dbReference type="CDD" id="cd00082">
    <property type="entry name" value="HisKA"/>
    <property type="match status" value="1"/>
</dbReference>
<feature type="transmembrane region" description="Helical" evidence="8">
    <location>
        <begin position="43"/>
        <end position="62"/>
    </location>
</feature>
<dbReference type="KEGG" id="ssai:N0B31_09090"/>
<dbReference type="RefSeq" id="WP_260643546.1">
    <property type="nucleotide sequence ID" value="NZ_CP104003.1"/>
</dbReference>
<evidence type="ECO:0000256" key="5">
    <source>
        <dbReference type="ARBA" id="ARBA00022777"/>
    </source>
</evidence>
<name>A0A9E7UCN1_9EURY</name>
<evidence type="ECO:0000313" key="10">
    <source>
        <dbReference type="EMBL" id="UWM56432.1"/>
    </source>
</evidence>
<keyword evidence="3" id="KW-0597">Phosphoprotein</keyword>
<evidence type="ECO:0000259" key="9">
    <source>
        <dbReference type="PROSITE" id="PS50109"/>
    </source>
</evidence>
<keyword evidence="10" id="KW-0067">ATP-binding</keyword>
<dbReference type="PRINTS" id="PR00344">
    <property type="entry name" value="BCTRLSENSOR"/>
</dbReference>
<accession>A0A9E7UCN1</accession>
<keyword evidence="8" id="KW-0812">Transmembrane</keyword>
<dbReference type="InterPro" id="IPR003661">
    <property type="entry name" value="HisK_dim/P_dom"/>
</dbReference>
<evidence type="ECO:0000256" key="3">
    <source>
        <dbReference type="ARBA" id="ARBA00022553"/>
    </source>
</evidence>
<dbReference type="InterPro" id="IPR036097">
    <property type="entry name" value="HisK_dim/P_sf"/>
</dbReference>
<dbReference type="PROSITE" id="PS50109">
    <property type="entry name" value="HIS_KIN"/>
    <property type="match status" value="1"/>
</dbReference>
<keyword evidence="5" id="KW-0418">Kinase</keyword>
<dbReference type="GO" id="GO:0000155">
    <property type="term" value="F:phosphorelay sensor kinase activity"/>
    <property type="evidence" value="ECO:0007669"/>
    <property type="project" value="InterPro"/>
</dbReference>
<feature type="region of interest" description="Disordered" evidence="7">
    <location>
        <begin position="203"/>
        <end position="222"/>
    </location>
</feature>
<dbReference type="Pfam" id="PF02518">
    <property type="entry name" value="HATPase_c"/>
    <property type="match status" value="1"/>
</dbReference>
<keyword evidence="11" id="KW-1185">Reference proteome</keyword>
<dbReference type="InterPro" id="IPR050736">
    <property type="entry name" value="Sensor_HK_Regulatory"/>
</dbReference>
<dbReference type="AlphaFoldDB" id="A0A9E7UCN1"/>
<organism evidence="10 11">
    <name type="scientific">Salinirubellus salinus</name>
    <dbReference type="NCBI Taxonomy" id="1364945"/>
    <lineage>
        <taxon>Archaea</taxon>
        <taxon>Methanobacteriati</taxon>
        <taxon>Methanobacteriota</taxon>
        <taxon>Stenosarchaea group</taxon>
        <taxon>Halobacteria</taxon>
        <taxon>Halobacteriales</taxon>
        <taxon>Natronomonadaceae</taxon>
        <taxon>Salinirubellus</taxon>
    </lineage>
</organism>
<proteinExistence type="predicted"/>
<feature type="transmembrane region" description="Helical" evidence="8">
    <location>
        <begin position="106"/>
        <end position="125"/>
    </location>
</feature>
<dbReference type="InterPro" id="IPR004358">
    <property type="entry name" value="Sig_transdc_His_kin-like_C"/>
</dbReference>
<dbReference type="InterPro" id="IPR031623">
    <property type="entry name" value="HisKA_4TM"/>
</dbReference>
<feature type="transmembrane region" description="Helical" evidence="8">
    <location>
        <begin position="12"/>
        <end position="31"/>
    </location>
</feature>
<dbReference type="GO" id="GO:0005524">
    <property type="term" value="F:ATP binding"/>
    <property type="evidence" value="ECO:0007669"/>
    <property type="project" value="UniProtKB-KW"/>
</dbReference>
<dbReference type="SUPFAM" id="SSF55874">
    <property type="entry name" value="ATPase domain of HSP90 chaperone/DNA topoisomerase II/histidine kinase"/>
    <property type="match status" value="1"/>
</dbReference>
<dbReference type="PANTHER" id="PTHR43711">
    <property type="entry name" value="TWO-COMPONENT HISTIDINE KINASE"/>
    <property type="match status" value="1"/>
</dbReference>
<keyword evidence="8" id="KW-1133">Transmembrane helix</keyword>
<dbReference type="InterPro" id="IPR036890">
    <property type="entry name" value="HATPase_C_sf"/>
</dbReference>
<protein>
    <recommendedName>
        <fullName evidence="2">histidine kinase</fullName>
        <ecNumber evidence="2">2.7.13.3</ecNumber>
    </recommendedName>
</protein>
<sequence>MRTATSDRLDGAVAATALVVLGVALVAAAIAHGIRYGTPQAQLALAATPGVMLLLGMVYVLWSSLHATTYRTVARWVFGGLAVFGGVVGAVLQYAPSSTLPTSEVVLQSVFFGGIGAVGGLLVGVKSVQAVDEARRAEEARTSALLFAAERDRLGNLSEVSYDLITVEDREDAVARLARGLESAFTEATCTVWLVDRIGDLAPADEETPASPGRAGKEAFETGEERVVTAPDGGGRLYVPLAEHGLLAVTLPSERGFDQRTRDLVRVYARTGQSALDRVTQQRELERQNERLEEFASVVSHDLRNPLSVIEGRAELALQTGETDQLEPVLRNVDRMDRLIDDLLTLAREGEEATERRPINVGRIVEDAWGSVDTARATLDQPERLPVVEVDPEQFQRVFENLFRNAVEHGGGDVTVTVSPLAGDDGEVSGFAVTDDGPGIPEGEHDAVFERGYTTGGNGLGLAIVDDIVRNHGGTVVAREAETGGARFEIRDVEPEEPVDRVETVA</sequence>
<dbReference type="Gene3D" id="1.10.287.130">
    <property type="match status" value="1"/>
</dbReference>
<dbReference type="Pfam" id="PF16926">
    <property type="entry name" value="HisKA_4TM"/>
    <property type="match status" value="1"/>
</dbReference>
<dbReference type="EMBL" id="CP104003">
    <property type="protein sequence ID" value="UWM56432.1"/>
    <property type="molecule type" value="Genomic_DNA"/>
</dbReference>
<evidence type="ECO:0000256" key="1">
    <source>
        <dbReference type="ARBA" id="ARBA00000085"/>
    </source>
</evidence>
<evidence type="ECO:0000256" key="4">
    <source>
        <dbReference type="ARBA" id="ARBA00022679"/>
    </source>
</evidence>
<feature type="transmembrane region" description="Helical" evidence="8">
    <location>
        <begin position="74"/>
        <end position="94"/>
    </location>
</feature>
<comment type="catalytic activity">
    <reaction evidence="1">
        <text>ATP + protein L-histidine = ADP + protein N-phospho-L-histidine.</text>
        <dbReference type="EC" id="2.7.13.3"/>
    </reaction>
</comment>
<evidence type="ECO:0000256" key="6">
    <source>
        <dbReference type="ARBA" id="ARBA00023012"/>
    </source>
</evidence>
<dbReference type="SMART" id="SM00387">
    <property type="entry name" value="HATPase_c"/>
    <property type="match status" value="1"/>
</dbReference>
<dbReference type="EC" id="2.7.13.3" evidence="2"/>
<keyword evidence="10" id="KW-0547">Nucleotide-binding</keyword>
<evidence type="ECO:0000313" key="11">
    <source>
        <dbReference type="Proteomes" id="UP001057580"/>
    </source>
</evidence>
<dbReference type="InterPro" id="IPR005467">
    <property type="entry name" value="His_kinase_dom"/>
</dbReference>